<dbReference type="GO" id="GO:0004089">
    <property type="term" value="F:carbonate dehydratase activity"/>
    <property type="evidence" value="ECO:0007669"/>
    <property type="project" value="UniProtKB-UniRule"/>
</dbReference>
<proteinExistence type="inferred from homology"/>
<dbReference type="InterPro" id="IPR001765">
    <property type="entry name" value="Carbonic_anhydrase"/>
</dbReference>
<dbReference type="GO" id="GO:0015976">
    <property type="term" value="P:carbon utilization"/>
    <property type="evidence" value="ECO:0007669"/>
    <property type="project" value="InterPro"/>
</dbReference>
<dbReference type="SUPFAM" id="SSF53056">
    <property type="entry name" value="beta-carbonic anhydrase, cab"/>
    <property type="match status" value="1"/>
</dbReference>
<name>A0A068RUY9_9FUNG</name>
<evidence type="ECO:0000256" key="6">
    <source>
        <dbReference type="ARBA" id="ARBA00023239"/>
    </source>
</evidence>
<comment type="caution">
    <text evidence="11">The sequence shown here is derived from an EMBL/GenBank/DDBJ whole genome shotgun (WGS) entry which is preliminary data.</text>
</comment>
<dbReference type="Pfam" id="PF00484">
    <property type="entry name" value="Pro_CA"/>
    <property type="match status" value="1"/>
</dbReference>
<evidence type="ECO:0000313" key="12">
    <source>
        <dbReference type="Proteomes" id="UP000027586"/>
    </source>
</evidence>
<evidence type="ECO:0000256" key="2">
    <source>
        <dbReference type="ARBA" id="ARBA00012925"/>
    </source>
</evidence>
<dbReference type="PANTHER" id="PTHR11002:SF76">
    <property type="entry name" value="CARBONIC ANHYDRASE"/>
    <property type="match status" value="1"/>
</dbReference>
<dbReference type="EMBL" id="CBTN010000014">
    <property type="protein sequence ID" value="CDH52786.1"/>
    <property type="molecule type" value="Genomic_DNA"/>
</dbReference>
<comment type="cofactor">
    <cofactor evidence="9">
        <name>Zn(2+)</name>
        <dbReference type="ChEBI" id="CHEBI:29105"/>
    </cofactor>
    <text evidence="9">Binds 1 zinc ion per subunit.</text>
</comment>
<sequence>MELIGSSLSSVVHGEWKWVHCRRHQKVAGHSSTEGCFPIFTMLQLLFKKGAGVSTLSRTRNSRLFINALLPRQQQCRPFFMFGTDNRALSPIKATTNKFDPSDRHLDGLLKHNREWAKAVKKQEPDFFEQINLKQEPKILWIGCSDSRVPAEQILQLGPGELFVHRNIANVVTNSDINCLSVIQYAVEVLKVQHIIVCGHYNCGGVAAASGNGQYGLIDNWLRNIKDVYRLHAKELETIQDEKARFRRLVECNAIHSAETICHSTIVQNAWKNNQNLTVHAWVYDLADGHARRLRFIAKDSNSLGNIYKVA</sequence>
<evidence type="ECO:0000256" key="4">
    <source>
        <dbReference type="ARBA" id="ARBA00022723"/>
    </source>
</evidence>
<dbReference type="PROSITE" id="PS00704">
    <property type="entry name" value="PROK_CO2_ANHYDRASE_1"/>
    <property type="match status" value="1"/>
</dbReference>
<comment type="catalytic activity">
    <reaction evidence="8 10">
        <text>hydrogencarbonate + H(+) = CO2 + H2O</text>
        <dbReference type="Rhea" id="RHEA:10748"/>
        <dbReference type="ChEBI" id="CHEBI:15377"/>
        <dbReference type="ChEBI" id="CHEBI:15378"/>
        <dbReference type="ChEBI" id="CHEBI:16526"/>
        <dbReference type="ChEBI" id="CHEBI:17544"/>
        <dbReference type="EC" id="4.2.1.1"/>
    </reaction>
</comment>
<feature type="binding site" evidence="9">
    <location>
        <position position="200"/>
    </location>
    <ligand>
        <name>Zn(2+)</name>
        <dbReference type="ChEBI" id="CHEBI:29105"/>
    </ligand>
</feature>
<keyword evidence="12" id="KW-1185">Reference proteome</keyword>
<dbReference type="FunFam" id="3.40.1050.10:FF:000001">
    <property type="entry name" value="Carbonic anhydrase"/>
    <property type="match status" value="1"/>
</dbReference>
<dbReference type="SMART" id="SM00947">
    <property type="entry name" value="Pro_CA"/>
    <property type="match status" value="1"/>
</dbReference>
<dbReference type="PANTHER" id="PTHR11002">
    <property type="entry name" value="CARBONIC ANHYDRASE"/>
    <property type="match status" value="1"/>
</dbReference>
<dbReference type="PROSITE" id="PS00705">
    <property type="entry name" value="PROK_CO2_ANHYDRASE_2"/>
    <property type="match status" value="1"/>
</dbReference>
<dbReference type="Proteomes" id="UP000027586">
    <property type="component" value="Unassembled WGS sequence"/>
</dbReference>
<dbReference type="InterPro" id="IPR015892">
    <property type="entry name" value="Carbonic_anhydrase_CS"/>
</dbReference>
<evidence type="ECO:0000256" key="1">
    <source>
        <dbReference type="ARBA" id="ARBA00006217"/>
    </source>
</evidence>
<evidence type="ECO:0000313" key="11">
    <source>
        <dbReference type="EMBL" id="CDH52786.1"/>
    </source>
</evidence>
<protein>
    <recommendedName>
        <fullName evidence="3 10">Carbonic anhydrase</fullName>
        <ecNumber evidence="2 10">4.2.1.1</ecNumber>
    </recommendedName>
    <alternativeName>
        <fullName evidence="7 10">Carbonate dehydratase</fullName>
    </alternativeName>
</protein>
<feature type="binding site" evidence="9">
    <location>
        <position position="203"/>
    </location>
    <ligand>
        <name>Zn(2+)</name>
        <dbReference type="ChEBI" id="CHEBI:29105"/>
    </ligand>
</feature>
<keyword evidence="4 9" id="KW-0479">Metal-binding</keyword>
<evidence type="ECO:0000256" key="10">
    <source>
        <dbReference type="RuleBase" id="RU003956"/>
    </source>
</evidence>
<evidence type="ECO:0000256" key="7">
    <source>
        <dbReference type="ARBA" id="ARBA00031969"/>
    </source>
</evidence>
<comment type="function">
    <text evidence="10">Reversible hydration of carbon dioxide.</text>
</comment>
<dbReference type="CDD" id="cd00883">
    <property type="entry name" value="beta_CA_cladeA"/>
    <property type="match status" value="1"/>
</dbReference>
<reference evidence="11" key="1">
    <citation type="submission" date="2013-08" db="EMBL/GenBank/DDBJ databases">
        <title>Gene expansion shapes genome architecture in the human pathogen Lichtheimia corymbifera: an evolutionary genomics analysis in the ancient terrestrial Mucorales (Mucoromycotina).</title>
        <authorList>
            <person name="Schwartze V.U."/>
            <person name="Winter S."/>
            <person name="Shelest E."/>
            <person name="Marcet-Houben M."/>
            <person name="Horn F."/>
            <person name="Wehner S."/>
            <person name="Hoffmann K."/>
            <person name="Riege K."/>
            <person name="Sammeth M."/>
            <person name="Nowrousian M."/>
            <person name="Valiante V."/>
            <person name="Linde J."/>
            <person name="Jacobsen I.D."/>
            <person name="Marz M."/>
            <person name="Brakhage A.A."/>
            <person name="Gabaldon T."/>
            <person name="Bocker S."/>
            <person name="Voigt K."/>
        </authorList>
    </citation>
    <scope>NUCLEOTIDE SEQUENCE [LARGE SCALE GENOMIC DNA]</scope>
    <source>
        <strain evidence="11">FSU 9682</strain>
    </source>
</reference>
<dbReference type="InterPro" id="IPR036874">
    <property type="entry name" value="Carbonic_anhydrase_sf"/>
</dbReference>
<dbReference type="OrthoDB" id="10248475at2759"/>
<dbReference type="GO" id="GO:0008270">
    <property type="term" value="F:zinc ion binding"/>
    <property type="evidence" value="ECO:0007669"/>
    <property type="project" value="UniProtKB-UniRule"/>
</dbReference>
<dbReference type="EC" id="4.2.1.1" evidence="2 10"/>
<keyword evidence="6 10" id="KW-0456">Lyase</keyword>
<dbReference type="NCBIfam" id="NF007756">
    <property type="entry name" value="PRK10437.1"/>
    <property type="match status" value="1"/>
</dbReference>
<organism evidence="11 12">
    <name type="scientific">Lichtheimia corymbifera JMRC:FSU:9682</name>
    <dbReference type="NCBI Taxonomy" id="1263082"/>
    <lineage>
        <taxon>Eukaryota</taxon>
        <taxon>Fungi</taxon>
        <taxon>Fungi incertae sedis</taxon>
        <taxon>Mucoromycota</taxon>
        <taxon>Mucoromycotina</taxon>
        <taxon>Mucoromycetes</taxon>
        <taxon>Mucorales</taxon>
        <taxon>Lichtheimiaceae</taxon>
        <taxon>Lichtheimia</taxon>
    </lineage>
</organism>
<dbReference type="STRING" id="1263082.A0A068RUY9"/>
<keyword evidence="5 9" id="KW-0862">Zinc</keyword>
<gene>
    <name evidence="11" type="ORF">LCOR_04223.1</name>
</gene>
<accession>A0A068RUY9</accession>
<dbReference type="Gene3D" id="3.40.1050.10">
    <property type="entry name" value="Carbonic anhydrase"/>
    <property type="match status" value="1"/>
</dbReference>
<dbReference type="AlphaFoldDB" id="A0A068RUY9"/>
<evidence type="ECO:0000256" key="5">
    <source>
        <dbReference type="ARBA" id="ARBA00022833"/>
    </source>
</evidence>
<dbReference type="VEuPathDB" id="FungiDB:LCOR_04223.1"/>
<feature type="binding site" evidence="9">
    <location>
        <position position="146"/>
    </location>
    <ligand>
        <name>Zn(2+)</name>
        <dbReference type="ChEBI" id="CHEBI:29105"/>
    </ligand>
</feature>
<evidence type="ECO:0000256" key="8">
    <source>
        <dbReference type="ARBA" id="ARBA00048348"/>
    </source>
</evidence>
<evidence type="ECO:0000256" key="9">
    <source>
        <dbReference type="PIRSR" id="PIRSR601765-1"/>
    </source>
</evidence>
<evidence type="ECO:0000256" key="3">
    <source>
        <dbReference type="ARBA" id="ARBA00014628"/>
    </source>
</evidence>
<feature type="binding site" evidence="9">
    <location>
        <position position="144"/>
    </location>
    <ligand>
        <name>Zn(2+)</name>
        <dbReference type="ChEBI" id="CHEBI:29105"/>
    </ligand>
</feature>
<comment type="similarity">
    <text evidence="1 10">Belongs to the beta-class carbonic anhydrase family.</text>
</comment>